<dbReference type="Proteomes" id="UP000662111">
    <property type="component" value="Unassembled WGS sequence"/>
</dbReference>
<feature type="region of interest" description="Disordered" evidence="1">
    <location>
        <begin position="345"/>
        <end position="376"/>
    </location>
</feature>
<feature type="region of interest" description="Disordered" evidence="1">
    <location>
        <begin position="124"/>
        <end position="145"/>
    </location>
</feature>
<dbReference type="EMBL" id="BMLB01000002">
    <property type="protein sequence ID" value="GGK65818.1"/>
    <property type="molecule type" value="Genomic_DNA"/>
</dbReference>
<accession>A0ABQ2F655</accession>
<comment type="caution">
    <text evidence="4">The sequence shown here is derived from an EMBL/GenBank/DDBJ whole genome shotgun (WGS) entry which is preliminary data.</text>
</comment>
<keyword evidence="5" id="KW-1185">Reference proteome</keyword>
<evidence type="ECO:0000259" key="3">
    <source>
        <dbReference type="Pfam" id="PF23771"/>
    </source>
</evidence>
<dbReference type="Pfam" id="PF10979">
    <property type="entry name" value="DUF2786"/>
    <property type="match status" value="1"/>
</dbReference>
<gene>
    <name evidence="4" type="ORF">GCM10011509_12660</name>
</gene>
<dbReference type="Pfam" id="PF23771">
    <property type="entry name" value="DUF7168"/>
    <property type="match status" value="1"/>
</dbReference>
<proteinExistence type="predicted"/>
<organism evidence="4 5">
    <name type="scientific">Ornithinimicrobium pekingense</name>
    <dbReference type="NCBI Taxonomy" id="384677"/>
    <lineage>
        <taxon>Bacteria</taxon>
        <taxon>Bacillati</taxon>
        <taxon>Actinomycetota</taxon>
        <taxon>Actinomycetes</taxon>
        <taxon>Micrococcales</taxon>
        <taxon>Ornithinimicrobiaceae</taxon>
        <taxon>Ornithinimicrobium</taxon>
    </lineage>
</organism>
<dbReference type="InterPro" id="IPR055592">
    <property type="entry name" value="DUF7168"/>
</dbReference>
<feature type="domain" description="DUF7168" evidence="3">
    <location>
        <begin position="261"/>
        <end position="365"/>
    </location>
</feature>
<evidence type="ECO:0008006" key="6">
    <source>
        <dbReference type="Google" id="ProtNLM"/>
    </source>
</evidence>
<evidence type="ECO:0000259" key="2">
    <source>
        <dbReference type="Pfam" id="PF10979"/>
    </source>
</evidence>
<dbReference type="RefSeq" id="WP_022920250.1">
    <property type="nucleotide sequence ID" value="NZ_BMLB01000002.1"/>
</dbReference>
<protein>
    <recommendedName>
        <fullName evidence="6">DUF2786 domain-containing protein</fullName>
    </recommendedName>
</protein>
<sequence>MHETESETDGGRGTARARVTDTVQALLHGVRRGVPATAAVAQQLGAVQDAAVRAAVAAGLRDELRAALSGVWRRGWQPGHVMHVARRELSSAGTVLLADGVTQELAAYAPSTVDPGWWAQMEELGRASSPSQARQHARGRRDRGRSTTWSALCGDLLTVTVFVERLPSLPVIGPPPGEARPDEDLLPEVDGKLLTRVRRLLAQAEGTPYEAEADTFTAAAQSLMARHRIDRAMLEAEDDRSRAPRGPGAVRLPVDRPYEQPKALLLHVIAAANRCRALWDQPLGLVTVVGHPGDRRAVELLYTSLLVQATAAMRREGERGDDGTRTRGFRSSFLSGFAARVGQRLEEASDAAETEARTRLAGAGVTPEESGAAGEDRMALVLRSRDEEVERLVHELFPHTVRTRSRVVSDAAGWVRGRAAADRADLGAGGRLTDGAA</sequence>
<feature type="domain" description="DUF2786" evidence="2">
    <location>
        <begin position="192"/>
        <end position="231"/>
    </location>
</feature>
<evidence type="ECO:0000313" key="4">
    <source>
        <dbReference type="EMBL" id="GGK65818.1"/>
    </source>
</evidence>
<evidence type="ECO:0000313" key="5">
    <source>
        <dbReference type="Proteomes" id="UP000662111"/>
    </source>
</evidence>
<name>A0ABQ2F655_9MICO</name>
<reference evidence="5" key="1">
    <citation type="journal article" date="2019" name="Int. J. Syst. Evol. Microbiol.">
        <title>The Global Catalogue of Microorganisms (GCM) 10K type strain sequencing project: providing services to taxonomists for standard genome sequencing and annotation.</title>
        <authorList>
            <consortium name="The Broad Institute Genomics Platform"/>
            <consortium name="The Broad Institute Genome Sequencing Center for Infectious Disease"/>
            <person name="Wu L."/>
            <person name="Ma J."/>
        </authorList>
    </citation>
    <scope>NUCLEOTIDE SEQUENCE [LARGE SCALE GENOMIC DNA]</scope>
    <source>
        <strain evidence="5">CGMCC 1.5362</strain>
    </source>
</reference>
<evidence type="ECO:0000256" key="1">
    <source>
        <dbReference type="SAM" id="MobiDB-lite"/>
    </source>
</evidence>
<dbReference type="InterPro" id="IPR024498">
    <property type="entry name" value="DUF2786"/>
</dbReference>